<gene>
    <name evidence="1" type="ORF">SDC9_148976</name>
</gene>
<name>A0A645EM79_9ZZZZ</name>
<evidence type="ECO:0000313" key="1">
    <source>
        <dbReference type="EMBL" id="MPN01764.1"/>
    </source>
</evidence>
<dbReference type="AlphaFoldDB" id="A0A645EM79"/>
<reference evidence="1" key="1">
    <citation type="submission" date="2019-08" db="EMBL/GenBank/DDBJ databases">
        <authorList>
            <person name="Kucharzyk K."/>
            <person name="Murdoch R.W."/>
            <person name="Higgins S."/>
            <person name="Loffler F."/>
        </authorList>
    </citation>
    <scope>NUCLEOTIDE SEQUENCE</scope>
</reference>
<accession>A0A645EM79</accession>
<sequence length="118" mass="13285">MLRRAEDEGGEEREEDDVLPVVCRGFQQVAPLAVLQRKVDVLAAAVHLLEGFLVKEEAQFVLARHFAHRFHDELVLVAGKVRLGELRRELELTARVFVMTGGEVDAEARQVALHVLHI</sequence>
<comment type="caution">
    <text evidence="1">The sequence shown here is derived from an EMBL/GenBank/DDBJ whole genome shotgun (WGS) entry which is preliminary data.</text>
</comment>
<protein>
    <submittedName>
        <fullName evidence="1">Uncharacterized protein</fullName>
    </submittedName>
</protein>
<dbReference type="EMBL" id="VSSQ01047751">
    <property type="protein sequence ID" value="MPN01764.1"/>
    <property type="molecule type" value="Genomic_DNA"/>
</dbReference>
<organism evidence="1">
    <name type="scientific">bioreactor metagenome</name>
    <dbReference type="NCBI Taxonomy" id="1076179"/>
    <lineage>
        <taxon>unclassified sequences</taxon>
        <taxon>metagenomes</taxon>
        <taxon>ecological metagenomes</taxon>
    </lineage>
</organism>
<proteinExistence type="predicted"/>